<dbReference type="CDD" id="cd00367">
    <property type="entry name" value="PTS-HPr_like"/>
    <property type="match status" value="1"/>
</dbReference>
<dbReference type="InterPro" id="IPR001020">
    <property type="entry name" value="PTS_HPr_His_P_site"/>
</dbReference>
<evidence type="ECO:0000256" key="1">
    <source>
        <dbReference type="ARBA" id="ARBA00003681"/>
    </source>
</evidence>
<dbReference type="OrthoDB" id="9809047at2"/>
<dbReference type="GO" id="GO:0009401">
    <property type="term" value="P:phosphoenolpyruvate-dependent sugar phosphotransferase system"/>
    <property type="evidence" value="ECO:0007669"/>
    <property type="project" value="UniProtKB-KW"/>
</dbReference>
<dbReference type="PANTHER" id="PTHR33705:SF2">
    <property type="entry name" value="PHOSPHOCARRIER PROTEIN NPR"/>
    <property type="match status" value="1"/>
</dbReference>
<organism evidence="7 8">
    <name type="scientific">Clostridium novyi A str. 4552</name>
    <dbReference type="NCBI Taxonomy" id="1444289"/>
    <lineage>
        <taxon>Bacteria</taxon>
        <taxon>Bacillati</taxon>
        <taxon>Bacillota</taxon>
        <taxon>Clostridia</taxon>
        <taxon>Eubacteriales</taxon>
        <taxon>Clostridiaceae</taxon>
        <taxon>Clostridium</taxon>
    </lineage>
</organism>
<dbReference type="Pfam" id="PF00381">
    <property type="entry name" value="PTS-HPr"/>
    <property type="match status" value="1"/>
</dbReference>
<name>A0A0A0IA53_CLONO</name>
<evidence type="ECO:0000259" key="6">
    <source>
        <dbReference type="PROSITE" id="PS51350"/>
    </source>
</evidence>
<comment type="subcellular location">
    <subcellularLocation>
        <location evidence="2">Cytoplasm</location>
    </subcellularLocation>
</comment>
<dbReference type="PANTHER" id="PTHR33705">
    <property type="entry name" value="PHOSPHOCARRIER PROTEIN HPR"/>
    <property type="match status" value="1"/>
</dbReference>
<protein>
    <recommendedName>
        <fullName evidence="3">Phosphocarrier protein HPr</fullName>
    </recommendedName>
</protein>
<evidence type="ECO:0000313" key="7">
    <source>
        <dbReference type="EMBL" id="KGM98329.1"/>
    </source>
</evidence>
<dbReference type="InterPro" id="IPR050399">
    <property type="entry name" value="HPr"/>
</dbReference>
<gene>
    <name evidence="7" type="ORF">Z968_00920</name>
</gene>
<dbReference type="Gene3D" id="3.30.1340.10">
    <property type="entry name" value="HPr-like"/>
    <property type="match status" value="1"/>
</dbReference>
<dbReference type="Proteomes" id="UP000030012">
    <property type="component" value="Unassembled WGS sequence"/>
</dbReference>
<dbReference type="GO" id="GO:0005737">
    <property type="term" value="C:cytoplasm"/>
    <property type="evidence" value="ECO:0007669"/>
    <property type="project" value="UniProtKB-SubCell"/>
</dbReference>
<feature type="domain" description="HPr" evidence="6">
    <location>
        <begin position="1"/>
        <end position="80"/>
    </location>
</feature>
<keyword evidence="7" id="KW-0808">Transferase</keyword>
<dbReference type="SUPFAM" id="SSF55594">
    <property type="entry name" value="HPr-like"/>
    <property type="match status" value="1"/>
</dbReference>
<evidence type="ECO:0000256" key="5">
    <source>
        <dbReference type="ARBA" id="ARBA00022683"/>
    </source>
</evidence>
<sequence length="80" mass="8707">MEKKLILKAENGIHARPAANIATLCNKFKSDIKLNGCNCKSIMNLMSSGIKKGQEITIVTSGEDEKEAMDALVELLNTLD</sequence>
<dbReference type="NCBIfam" id="TIGR01003">
    <property type="entry name" value="PTS_HPr_family"/>
    <property type="match status" value="1"/>
</dbReference>
<comment type="function">
    <text evidence="1">General (non sugar-specific) component of the phosphoenolpyruvate-dependent sugar phosphotransferase system (sugar PTS). This major carbohydrate active-transport system catalyzes the phosphorylation of incoming sugar substrates concomitantly with their translocation across the cell membrane. The phosphoryl group from phosphoenolpyruvate (PEP) is transferred to the phosphoryl carrier protein HPr by enzyme I. Phospho-HPr then transfers it to the PTS EIIA domain.</text>
</comment>
<dbReference type="InterPro" id="IPR035895">
    <property type="entry name" value="HPr-like_sf"/>
</dbReference>
<reference evidence="7 8" key="1">
    <citation type="submission" date="2014-01" db="EMBL/GenBank/DDBJ databases">
        <title>Plasmidome dynamics in the species complex Clostridium novyi sensu lato converts strains of independent lineages into distinctly different pathogens.</title>
        <authorList>
            <person name="Skarin H."/>
            <person name="Segerman B."/>
        </authorList>
    </citation>
    <scope>NUCLEOTIDE SEQUENCE [LARGE SCALE GENOMIC DNA]</scope>
    <source>
        <strain evidence="7 8">4552</strain>
    </source>
</reference>
<evidence type="ECO:0000256" key="4">
    <source>
        <dbReference type="ARBA" id="ARBA00022490"/>
    </source>
</evidence>
<dbReference type="GO" id="GO:0016301">
    <property type="term" value="F:kinase activity"/>
    <property type="evidence" value="ECO:0007669"/>
    <property type="project" value="UniProtKB-KW"/>
</dbReference>
<accession>A0A0A0IA53</accession>
<evidence type="ECO:0000256" key="2">
    <source>
        <dbReference type="ARBA" id="ARBA00004496"/>
    </source>
</evidence>
<dbReference type="PROSITE" id="PS00369">
    <property type="entry name" value="PTS_HPR_HIS"/>
    <property type="match status" value="1"/>
</dbReference>
<comment type="caution">
    <text evidence="7">The sequence shown here is derived from an EMBL/GenBank/DDBJ whole genome shotgun (WGS) entry which is preliminary data.</text>
</comment>
<dbReference type="InterPro" id="IPR000032">
    <property type="entry name" value="HPr-like"/>
</dbReference>
<keyword evidence="7" id="KW-0418">Kinase</keyword>
<dbReference type="RefSeq" id="WP_039252084.1">
    <property type="nucleotide sequence ID" value="NZ_JENJ01000002.1"/>
</dbReference>
<dbReference type="PRINTS" id="PR00107">
    <property type="entry name" value="PHOSPHOCPHPR"/>
</dbReference>
<dbReference type="PROSITE" id="PS51350">
    <property type="entry name" value="PTS_HPR_DOM"/>
    <property type="match status" value="1"/>
</dbReference>
<keyword evidence="5" id="KW-0598">Phosphotransferase system</keyword>
<keyword evidence="4" id="KW-0963">Cytoplasm</keyword>
<dbReference type="EMBL" id="JENJ01000002">
    <property type="protein sequence ID" value="KGM98329.1"/>
    <property type="molecule type" value="Genomic_DNA"/>
</dbReference>
<dbReference type="AlphaFoldDB" id="A0A0A0IA53"/>
<proteinExistence type="predicted"/>
<evidence type="ECO:0000313" key="8">
    <source>
        <dbReference type="Proteomes" id="UP000030012"/>
    </source>
</evidence>
<evidence type="ECO:0000256" key="3">
    <source>
        <dbReference type="ARBA" id="ARBA00020422"/>
    </source>
</evidence>